<feature type="coiled-coil region" evidence="1">
    <location>
        <begin position="67"/>
        <end position="94"/>
    </location>
</feature>
<reference evidence="4" key="1">
    <citation type="submission" date="2016-10" db="EMBL/GenBank/DDBJ databases">
        <authorList>
            <person name="Varghese N."/>
            <person name="Submissions S."/>
        </authorList>
    </citation>
    <scope>NUCLEOTIDE SEQUENCE [LARGE SCALE GENOMIC DNA]</scope>
    <source>
        <strain evidence="4">Nm69</strain>
    </source>
</reference>
<evidence type="ECO:0000256" key="1">
    <source>
        <dbReference type="SAM" id="Coils"/>
    </source>
</evidence>
<keyword evidence="2" id="KW-0812">Transmembrane</keyword>
<evidence type="ECO:0008006" key="5">
    <source>
        <dbReference type="Google" id="ProtNLM"/>
    </source>
</evidence>
<sequence length="183" mass="19821">MPILGVYGMIVAILIAIGGGVGYKINDHFASRNLTQCETEKEIMVRVHRDEATRRIKKAAESTDKVMAYVMNRIAEAEKQNQEARNELKKYTTGRDCLSGDARRVLESAPAFGKQRVSENTALTVTGAATAAADPGNRKGSASAVTTDTDIAGWIGDASELYAECTARLEAIEQWDAGINGRR</sequence>
<accession>A0A1I4DI89</accession>
<keyword evidence="4" id="KW-1185">Reference proteome</keyword>
<gene>
    <name evidence="3" type="ORF">SAMN05216302_102136</name>
</gene>
<evidence type="ECO:0000313" key="3">
    <source>
        <dbReference type="EMBL" id="SFK92589.1"/>
    </source>
</evidence>
<name>A0A1I4DI89_9PROT</name>
<organism evidence="3 4">
    <name type="scientific">Nitrosomonas aestuarii</name>
    <dbReference type="NCBI Taxonomy" id="52441"/>
    <lineage>
        <taxon>Bacteria</taxon>
        <taxon>Pseudomonadati</taxon>
        <taxon>Pseudomonadota</taxon>
        <taxon>Betaproteobacteria</taxon>
        <taxon>Nitrosomonadales</taxon>
        <taxon>Nitrosomonadaceae</taxon>
        <taxon>Nitrosomonas</taxon>
    </lineage>
</organism>
<dbReference type="STRING" id="52441.SAMN05216302_102136"/>
<feature type="transmembrane region" description="Helical" evidence="2">
    <location>
        <begin position="6"/>
        <end position="23"/>
    </location>
</feature>
<protein>
    <recommendedName>
        <fullName evidence="5">Bacteriophage Rz lysis protein</fullName>
    </recommendedName>
</protein>
<dbReference type="RefSeq" id="WP_090700753.1">
    <property type="nucleotide sequence ID" value="NZ_FOSP01000021.1"/>
</dbReference>
<dbReference type="EMBL" id="FOSP01000021">
    <property type="protein sequence ID" value="SFK92589.1"/>
    <property type="molecule type" value="Genomic_DNA"/>
</dbReference>
<dbReference type="Proteomes" id="UP000199533">
    <property type="component" value="Unassembled WGS sequence"/>
</dbReference>
<keyword evidence="2" id="KW-1133">Transmembrane helix</keyword>
<keyword evidence="2" id="KW-0472">Membrane</keyword>
<dbReference type="AlphaFoldDB" id="A0A1I4DI89"/>
<evidence type="ECO:0000313" key="4">
    <source>
        <dbReference type="Proteomes" id="UP000199533"/>
    </source>
</evidence>
<keyword evidence="1" id="KW-0175">Coiled coil</keyword>
<evidence type="ECO:0000256" key="2">
    <source>
        <dbReference type="SAM" id="Phobius"/>
    </source>
</evidence>
<proteinExistence type="predicted"/>